<dbReference type="InterPro" id="IPR001878">
    <property type="entry name" value="Znf_CCHC"/>
</dbReference>
<keyword evidence="5" id="KW-1185">Reference proteome</keyword>
<evidence type="ECO:0000256" key="1">
    <source>
        <dbReference type="PROSITE-ProRule" id="PRU00047"/>
    </source>
</evidence>
<accession>A0ABD1K5T5</accession>
<dbReference type="GO" id="GO:0008270">
    <property type="term" value="F:zinc ion binding"/>
    <property type="evidence" value="ECO:0007669"/>
    <property type="project" value="UniProtKB-KW"/>
</dbReference>
<keyword evidence="1" id="KW-0479">Metal-binding</keyword>
<evidence type="ECO:0000313" key="4">
    <source>
        <dbReference type="EMBL" id="KAL2094491.1"/>
    </source>
</evidence>
<sequence length="383" mass="42917">MEEEDMAAQLQALTELVKQLQADNSRLREEVNKMATSTSGNAGSSDDSAGQFPTPATPILSRPPSMVDVAPPRPTPTGVAEHYVYIPRERKCPRFSGKLPPDSLTAEDWVEETRRHLSARPMSRSEQALVVFDLLDGEARAEIKFRPISERDEPDKIFSILLSTYGCSQSYISLQKQFFQRRQLEGESLREFSHALLYLLEAVKRRDPACFAHPEVVLRDQFVENVRDGMLKRELRRQVRLHPALTFLDVRSEAIRWVEEGEHPSGPRPRAHSISTHAIQEVEAATSAVSTRPTNELAEVKESLRKQQAQLDSIIRRLDSSLSAPPPSRAQTRGPRYQFTLEGKPICLRCSQPGHVVRFCPVPSTSPQVVAGANSASQQPPEN</sequence>
<gene>
    <name evidence="4" type="ORF">ACEWY4_009210</name>
</gene>
<dbReference type="EMBL" id="JBHFQA010000008">
    <property type="protein sequence ID" value="KAL2094491.1"/>
    <property type="molecule type" value="Genomic_DNA"/>
</dbReference>
<keyword evidence="1" id="KW-0862">Zinc</keyword>
<feature type="compositionally biased region" description="Low complexity" evidence="2">
    <location>
        <begin position="35"/>
        <end position="50"/>
    </location>
</feature>
<dbReference type="AlphaFoldDB" id="A0ABD1K5T5"/>
<dbReference type="Proteomes" id="UP001591681">
    <property type="component" value="Unassembled WGS sequence"/>
</dbReference>
<protein>
    <recommendedName>
        <fullName evidence="3">CCHC-type domain-containing protein</fullName>
    </recommendedName>
</protein>
<evidence type="ECO:0000313" key="5">
    <source>
        <dbReference type="Proteomes" id="UP001591681"/>
    </source>
</evidence>
<organism evidence="4 5">
    <name type="scientific">Coilia grayii</name>
    <name type="common">Gray's grenadier anchovy</name>
    <dbReference type="NCBI Taxonomy" id="363190"/>
    <lineage>
        <taxon>Eukaryota</taxon>
        <taxon>Metazoa</taxon>
        <taxon>Chordata</taxon>
        <taxon>Craniata</taxon>
        <taxon>Vertebrata</taxon>
        <taxon>Euteleostomi</taxon>
        <taxon>Actinopterygii</taxon>
        <taxon>Neopterygii</taxon>
        <taxon>Teleostei</taxon>
        <taxon>Clupei</taxon>
        <taxon>Clupeiformes</taxon>
        <taxon>Clupeoidei</taxon>
        <taxon>Engraulidae</taxon>
        <taxon>Coilinae</taxon>
        <taxon>Coilia</taxon>
    </lineage>
</organism>
<comment type="caution">
    <text evidence="4">The sequence shown here is derived from an EMBL/GenBank/DDBJ whole genome shotgun (WGS) entry which is preliminary data.</text>
</comment>
<reference evidence="4 5" key="1">
    <citation type="submission" date="2024-09" db="EMBL/GenBank/DDBJ databases">
        <title>A chromosome-level genome assembly of Gray's grenadier anchovy, Coilia grayii.</title>
        <authorList>
            <person name="Fu Z."/>
        </authorList>
    </citation>
    <scope>NUCLEOTIDE SEQUENCE [LARGE SCALE GENOMIC DNA]</scope>
    <source>
        <strain evidence="4">G4</strain>
        <tissue evidence="4">Muscle</tissue>
    </source>
</reference>
<feature type="region of interest" description="Disordered" evidence="2">
    <location>
        <begin position="27"/>
        <end position="68"/>
    </location>
</feature>
<dbReference type="PANTHER" id="PTHR19963">
    <property type="entry name" value="CCHC-TYPE DOMAIN-CONTAINING PROTEIN"/>
    <property type="match status" value="1"/>
</dbReference>
<name>A0ABD1K5T5_9TELE</name>
<keyword evidence="1" id="KW-0863">Zinc-finger</keyword>
<evidence type="ECO:0000256" key="2">
    <source>
        <dbReference type="SAM" id="MobiDB-lite"/>
    </source>
</evidence>
<evidence type="ECO:0000259" key="3">
    <source>
        <dbReference type="PROSITE" id="PS50158"/>
    </source>
</evidence>
<proteinExistence type="predicted"/>
<dbReference type="PROSITE" id="PS50158">
    <property type="entry name" value="ZF_CCHC"/>
    <property type="match status" value="1"/>
</dbReference>
<dbReference type="PANTHER" id="PTHR19963:SF30">
    <property type="entry name" value="ENDONUCLEASE_EXONUCLEASE_PHOSPHATASE DOMAIN-CONTAINING PROTEIN"/>
    <property type="match status" value="1"/>
</dbReference>
<feature type="domain" description="CCHC-type" evidence="3">
    <location>
        <begin position="347"/>
        <end position="361"/>
    </location>
</feature>